<reference evidence="2" key="1">
    <citation type="submission" date="2018-03" db="EMBL/GenBank/DDBJ databases">
        <authorList>
            <consortium name="Urmite Genomes"/>
        </authorList>
    </citation>
    <scope>NUCLEOTIDE SEQUENCE [LARGE SCALE GENOMIC DNA]</scope>
    <source>
        <strain evidence="2">IHUMI-27.7</strain>
    </source>
</reference>
<sequence length="157" mass="17776">MQNTIAQEMAFQGVPLLLAQQVHSNTPPPSFGTEGVSSRFNSYPTTDPHAFAAYVDLLSAYQEIEKATFAVDKRELLLRLNKADNYLDRADEHIQQSTLSQFSLQIQSLEEELERLEEQAQALPFNSIALFQTQELRDYATLLYPVLPSLERELASL</sequence>
<name>A0A2R8FCV4_9VIRU</name>
<keyword evidence="1" id="KW-0175">Coiled coil</keyword>
<proteinExistence type="predicted"/>
<dbReference type="EMBL" id="LT994651">
    <property type="protein sequence ID" value="SPN78844.1"/>
    <property type="molecule type" value="Genomic_DNA"/>
</dbReference>
<keyword evidence="3" id="KW-1185">Reference proteome</keyword>
<evidence type="ECO:0000256" key="1">
    <source>
        <dbReference type="SAM" id="Coils"/>
    </source>
</evidence>
<protein>
    <submittedName>
        <fullName evidence="2">Uncharacterized protein</fullName>
    </submittedName>
</protein>
<gene>
    <name evidence="2" type="ORF">BRZCDTV_29</name>
</gene>
<accession>A0A2R8FCV4</accession>
<evidence type="ECO:0000313" key="2">
    <source>
        <dbReference type="EMBL" id="SPN78844.1"/>
    </source>
</evidence>
<feature type="coiled-coil region" evidence="1">
    <location>
        <begin position="99"/>
        <end position="126"/>
    </location>
</feature>
<dbReference type="Proteomes" id="UP000273054">
    <property type="component" value="Segment"/>
</dbReference>
<evidence type="ECO:0000313" key="3">
    <source>
        <dbReference type="Proteomes" id="UP000273054"/>
    </source>
</evidence>
<organism evidence="2">
    <name type="scientific">Brazilian cedratvirus IHUMI</name>
    <dbReference type="NCBI Taxonomy" id="2126980"/>
    <lineage>
        <taxon>Viruses</taxon>
        <taxon>Pithoviruses</taxon>
        <taxon>Orthocedratvirinae</taxon>
        <taxon>Alphacedratvirus</taxon>
        <taxon>Alphacedratvirus brasiliense</taxon>
    </lineage>
</organism>